<evidence type="ECO:0000313" key="1">
    <source>
        <dbReference type="EMBL" id="RUP48407.1"/>
    </source>
</evidence>
<organism evidence="1 2">
    <name type="scientific">Jimgerdemannia flammicorona</name>
    <dbReference type="NCBI Taxonomy" id="994334"/>
    <lineage>
        <taxon>Eukaryota</taxon>
        <taxon>Fungi</taxon>
        <taxon>Fungi incertae sedis</taxon>
        <taxon>Mucoromycota</taxon>
        <taxon>Mucoromycotina</taxon>
        <taxon>Endogonomycetes</taxon>
        <taxon>Endogonales</taxon>
        <taxon>Endogonaceae</taxon>
        <taxon>Jimgerdemannia</taxon>
    </lineage>
</organism>
<comment type="caution">
    <text evidence="1">The sequence shown here is derived from an EMBL/GenBank/DDBJ whole genome shotgun (WGS) entry which is preliminary data.</text>
</comment>
<name>A0A433DC62_9FUNG</name>
<proteinExistence type="predicted"/>
<reference evidence="1 2" key="1">
    <citation type="journal article" date="2018" name="New Phytol.">
        <title>Phylogenomics of Endogonaceae and evolution of mycorrhizas within Mucoromycota.</title>
        <authorList>
            <person name="Chang Y."/>
            <person name="Desiro A."/>
            <person name="Na H."/>
            <person name="Sandor L."/>
            <person name="Lipzen A."/>
            <person name="Clum A."/>
            <person name="Barry K."/>
            <person name="Grigoriev I.V."/>
            <person name="Martin F.M."/>
            <person name="Stajich J.E."/>
            <person name="Smith M.E."/>
            <person name="Bonito G."/>
            <person name="Spatafora J.W."/>
        </authorList>
    </citation>
    <scope>NUCLEOTIDE SEQUENCE [LARGE SCALE GENOMIC DNA]</scope>
    <source>
        <strain evidence="1 2">GMNB39</strain>
    </source>
</reference>
<protein>
    <submittedName>
        <fullName evidence="1">Uncharacterized protein</fullName>
    </submittedName>
</protein>
<keyword evidence="2" id="KW-1185">Reference proteome</keyword>
<dbReference type="EMBL" id="RBNI01003372">
    <property type="protein sequence ID" value="RUP48407.1"/>
    <property type="molecule type" value="Genomic_DNA"/>
</dbReference>
<gene>
    <name evidence="1" type="ORF">BC936DRAFT_144608</name>
</gene>
<dbReference type="Proteomes" id="UP000268093">
    <property type="component" value="Unassembled WGS sequence"/>
</dbReference>
<accession>A0A433DC62</accession>
<sequence>MDAHDVVDAHLHDVQPPAARISPYQACESAARPVRPVRRQYELWDGRCAVRCVSWIHRRPNLTVISSPTDTQPPRLIEMVSTAIMATKDYNIPIVDAKGTPFPLPILNAIAYFLDFTLEMLSWKPEGRNHATFPTQLSIRSFPLT</sequence>
<evidence type="ECO:0000313" key="2">
    <source>
        <dbReference type="Proteomes" id="UP000268093"/>
    </source>
</evidence>
<dbReference type="AlphaFoldDB" id="A0A433DC62"/>